<organism evidence="1 2">
    <name type="scientific">Candidatus Lambdaproteobacteria bacterium RIFOXYD2_FULL_56_26</name>
    <dbReference type="NCBI Taxonomy" id="1817773"/>
    <lineage>
        <taxon>Bacteria</taxon>
        <taxon>Pseudomonadati</taxon>
        <taxon>Pseudomonadota</taxon>
        <taxon>Candidatus Lambdaproteobacteria</taxon>
    </lineage>
</organism>
<accession>A0A1F6GUQ2</accession>
<sequence length="79" mass="8713">MYHKIDHLPTGSPLAYWQVFCPTLATPALACQFSLASKTKAKPAQSSPDYQQTDPKPLILKQLPVEVGDQTDPEFTTLP</sequence>
<reference evidence="1 2" key="1">
    <citation type="journal article" date="2016" name="Nat. Commun.">
        <title>Thousands of microbial genomes shed light on interconnected biogeochemical processes in an aquifer system.</title>
        <authorList>
            <person name="Anantharaman K."/>
            <person name="Brown C.T."/>
            <person name="Hug L.A."/>
            <person name="Sharon I."/>
            <person name="Castelle C.J."/>
            <person name="Probst A.J."/>
            <person name="Thomas B.C."/>
            <person name="Singh A."/>
            <person name="Wilkins M.J."/>
            <person name="Karaoz U."/>
            <person name="Brodie E.L."/>
            <person name="Williams K.H."/>
            <person name="Hubbard S.S."/>
            <person name="Banfield J.F."/>
        </authorList>
    </citation>
    <scope>NUCLEOTIDE SEQUENCE [LARGE SCALE GENOMIC DNA]</scope>
</reference>
<dbReference type="AlphaFoldDB" id="A0A1F6GUQ2"/>
<gene>
    <name evidence="1" type="ORF">A2557_04695</name>
</gene>
<comment type="caution">
    <text evidence="1">The sequence shown here is derived from an EMBL/GenBank/DDBJ whole genome shotgun (WGS) entry which is preliminary data.</text>
</comment>
<name>A0A1F6GUQ2_9PROT</name>
<dbReference type="Proteomes" id="UP000177583">
    <property type="component" value="Unassembled WGS sequence"/>
</dbReference>
<evidence type="ECO:0000313" key="1">
    <source>
        <dbReference type="EMBL" id="OGH01883.1"/>
    </source>
</evidence>
<dbReference type="EMBL" id="MFNF01000027">
    <property type="protein sequence ID" value="OGH01883.1"/>
    <property type="molecule type" value="Genomic_DNA"/>
</dbReference>
<evidence type="ECO:0000313" key="2">
    <source>
        <dbReference type="Proteomes" id="UP000177583"/>
    </source>
</evidence>
<protein>
    <submittedName>
        <fullName evidence="1">Uncharacterized protein</fullName>
    </submittedName>
</protein>
<proteinExistence type="predicted"/>